<comment type="caution">
    <text evidence="1">The sequence shown here is derived from an EMBL/GenBank/DDBJ whole genome shotgun (WGS) entry which is preliminary data.</text>
</comment>
<keyword evidence="2" id="KW-1185">Reference proteome</keyword>
<evidence type="ECO:0000313" key="1">
    <source>
        <dbReference type="EMBL" id="KAK7172179.1"/>
    </source>
</evidence>
<dbReference type="EMBL" id="JAYKXH010000004">
    <property type="protein sequence ID" value="KAK7172179.1"/>
    <property type="molecule type" value="Genomic_DNA"/>
</dbReference>
<sequence length="86" mass="9558">MNADVDASGELDEILQQIAELDKWREIFNSRGLDLQQGYVKVAACHFSHDIQSANQTSVCMCLCDCHPPNKLSIRLEESCVGLAPH</sequence>
<dbReference type="AlphaFoldDB" id="A0AAN9DDD2"/>
<reference evidence="1 2" key="1">
    <citation type="submission" date="2024-02" db="EMBL/GenBank/DDBJ databases">
        <title>Chromosome-level genome assembly of the Eurasian Minnow (Phoxinus phoxinus).</title>
        <authorList>
            <person name="Oriowo T.O."/>
            <person name="Martin S."/>
            <person name="Stange M."/>
            <person name="Chrysostomakis Y."/>
            <person name="Brown T."/>
            <person name="Winkler S."/>
            <person name="Kukowka S."/>
            <person name="Myers E.W."/>
            <person name="Bohne A."/>
        </authorList>
    </citation>
    <scope>NUCLEOTIDE SEQUENCE [LARGE SCALE GENOMIC DNA]</scope>
    <source>
        <strain evidence="1">ZFMK-TIS-60720</strain>
        <tissue evidence="1">Whole Organism</tissue>
    </source>
</reference>
<protein>
    <submittedName>
        <fullName evidence="1">Uncharacterized protein</fullName>
    </submittedName>
</protein>
<dbReference type="Proteomes" id="UP001364617">
    <property type="component" value="Unassembled WGS sequence"/>
</dbReference>
<accession>A0AAN9DDD2</accession>
<gene>
    <name evidence="1" type="ORF">R3I93_004476</name>
</gene>
<proteinExistence type="predicted"/>
<organism evidence="1 2">
    <name type="scientific">Phoxinus phoxinus</name>
    <name type="common">Eurasian minnow</name>
    <dbReference type="NCBI Taxonomy" id="58324"/>
    <lineage>
        <taxon>Eukaryota</taxon>
        <taxon>Metazoa</taxon>
        <taxon>Chordata</taxon>
        <taxon>Craniata</taxon>
        <taxon>Vertebrata</taxon>
        <taxon>Euteleostomi</taxon>
        <taxon>Actinopterygii</taxon>
        <taxon>Neopterygii</taxon>
        <taxon>Teleostei</taxon>
        <taxon>Ostariophysi</taxon>
        <taxon>Cypriniformes</taxon>
        <taxon>Leuciscidae</taxon>
        <taxon>Phoxininae</taxon>
        <taxon>Phoxinus</taxon>
    </lineage>
</organism>
<name>A0AAN9DDD2_9TELE</name>
<evidence type="ECO:0000313" key="2">
    <source>
        <dbReference type="Proteomes" id="UP001364617"/>
    </source>
</evidence>